<feature type="signal peptide" evidence="11">
    <location>
        <begin position="1"/>
        <end position="22"/>
    </location>
</feature>
<keyword evidence="14" id="KW-1185">Reference proteome</keyword>
<evidence type="ECO:0000256" key="7">
    <source>
        <dbReference type="ARBA" id="ARBA00023065"/>
    </source>
</evidence>
<dbReference type="GO" id="GO:0009279">
    <property type="term" value="C:cell outer membrane"/>
    <property type="evidence" value="ECO:0007669"/>
    <property type="project" value="UniProtKB-SubCell"/>
</dbReference>
<evidence type="ECO:0000256" key="2">
    <source>
        <dbReference type="ARBA" id="ARBA00011233"/>
    </source>
</evidence>
<comment type="subcellular location">
    <subcellularLocation>
        <location evidence="1">Cell outer membrane</location>
        <topology evidence="1">Multi-pass membrane protein</topology>
    </subcellularLocation>
</comment>
<protein>
    <submittedName>
        <fullName evidence="13">Outer membrane protein (Porin)</fullName>
    </submittedName>
</protein>
<keyword evidence="8" id="KW-0626">Porin</keyword>
<comment type="subunit">
    <text evidence="2">Homotrimer.</text>
</comment>
<accession>A0A063Y2T3</accession>
<dbReference type="OrthoDB" id="8957883at2"/>
<feature type="domain" description="Porin" evidence="12">
    <location>
        <begin position="8"/>
        <end position="296"/>
    </location>
</feature>
<dbReference type="GO" id="GO:0015288">
    <property type="term" value="F:porin activity"/>
    <property type="evidence" value="ECO:0007669"/>
    <property type="project" value="UniProtKB-KW"/>
</dbReference>
<keyword evidence="3" id="KW-0813">Transport</keyword>
<keyword evidence="10" id="KW-0998">Cell outer membrane</keyword>
<dbReference type="RefSeq" id="WP_036549223.1">
    <property type="nucleotide sequence ID" value="NZ_JBKBNO010000005.1"/>
</dbReference>
<proteinExistence type="predicted"/>
<evidence type="ECO:0000256" key="6">
    <source>
        <dbReference type="ARBA" id="ARBA00022729"/>
    </source>
</evidence>
<evidence type="ECO:0000256" key="1">
    <source>
        <dbReference type="ARBA" id="ARBA00004571"/>
    </source>
</evidence>
<comment type="caution">
    <text evidence="13">The sequence shown here is derived from an EMBL/GenBank/DDBJ whole genome shotgun (WGS) entry which is preliminary data.</text>
</comment>
<dbReference type="InterPro" id="IPR023614">
    <property type="entry name" value="Porin_dom_sf"/>
</dbReference>
<dbReference type="InterPro" id="IPR033900">
    <property type="entry name" value="Gram_neg_porin_domain"/>
</dbReference>
<dbReference type="PANTHER" id="PTHR34501">
    <property type="entry name" value="PROTEIN YDDL-RELATED"/>
    <property type="match status" value="1"/>
</dbReference>
<dbReference type="PANTHER" id="PTHR34501:SF9">
    <property type="entry name" value="MAJOR OUTER MEMBRANE PROTEIN P.IA"/>
    <property type="match status" value="1"/>
</dbReference>
<dbReference type="GO" id="GO:0006811">
    <property type="term" value="P:monoatomic ion transport"/>
    <property type="evidence" value="ECO:0007669"/>
    <property type="project" value="UniProtKB-KW"/>
</dbReference>
<dbReference type="Proteomes" id="UP000027318">
    <property type="component" value="Unassembled WGS sequence"/>
</dbReference>
<evidence type="ECO:0000259" key="12">
    <source>
        <dbReference type="Pfam" id="PF13609"/>
    </source>
</evidence>
<dbReference type="AlphaFoldDB" id="A0A063Y2T3"/>
<dbReference type="Gene3D" id="2.40.160.10">
    <property type="entry name" value="Porin"/>
    <property type="match status" value="1"/>
</dbReference>
<keyword evidence="5" id="KW-0812">Transmembrane</keyword>
<feature type="chain" id="PRO_5001620122" evidence="11">
    <location>
        <begin position="23"/>
        <end position="311"/>
    </location>
</feature>
<dbReference type="InterPro" id="IPR002299">
    <property type="entry name" value="Porin_Neis"/>
</dbReference>
<dbReference type="GO" id="GO:0046930">
    <property type="term" value="C:pore complex"/>
    <property type="evidence" value="ECO:0007669"/>
    <property type="project" value="UniProtKB-KW"/>
</dbReference>
<evidence type="ECO:0000256" key="9">
    <source>
        <dbReference type="ARBA" id="ARBA00023136"/>
    </source>
</evidence>
<evidence type="ECO:0000256" key="5">
    <source>
        <dbReference type="ARBA" id="ARBA00022692"/>
    </source>
</evidence>
<dbReference type="SUPFAM" id="SSF56935">
    <property type="entry name" value="Porins"/>
    <property type="match status" value="1"/>
</dbReference>
<keyword evidence="9" id="KW-0472">Membrane</keyword>
<evidence type="ECO:0000313" key="13">
    <source>
        <dbReference type="EMBL" id="KDE38842.1"/>
    </source>
</evidence>
<name>A0A063Y2T3_9GAMM</name>
<evidence type="ECO:0000313" key="14">
    <source>
        <dbReference type="Proteomes" id="UP000027318"/>
    </source>
</evidence>
<evidence type="ECO:0000256" key="4">
    <source>
        <dbReference type="ARBA" id="ARBA00022452"/>
    </source>
</evidence>
<organism evidence="13 14">
    <name type="scientific">Nitrincola lacisaponensis</name>
    <dbReference type="NCBI Taxonomy" id="267850"/>
    <lineage>
        <taxon>Bacteria</taxon>
        <taxon>Pseudomonadati</taxon>
        <taxon>Pseudomonadota</taxon>
        <taxon>Gammaproteobacteria</taxon>
        <taxon>Oceanospirillales</taxon>
        <taxon>Oceanospirillaceae</taxon>
        <taxon>Nitrincola</taxon>
    </lineage>
</organism>
<gene>
    <name evidence="13" type="ORF">ADINL_2743</name>
</gene>
<evidence type="ECO:0000256" key="3">
    <source>
        <dbReference type="ARBA" id="ARBA00022448"/>
    </source>
</evidence>
<keyword evidence="7" id="KW-0406">Ion transport</keyword>
<dbReference type="PRINTS" id="PR00184">
    <property type="entry name" value="NEISSPPORIN"/>
</dbReference>
<dbReference type="Pfam" id="PF13609">
    <property type="entry name" value="Porin_4"/>
    <property type="match status" value="1"/>
</dbReference>
<evidence type="ECO:0000256" key="8">
    <source>
        <dbReference type="ARBA" id="ARBA00023114"/>
    </source>
</evidence>
<evidence type="ECO:0000256" key="11">
    <source>
        <dbReference type="SAM" id="SignalP"/>
    </source>
</evidence>
<dbReference type="InterPro" id="IPR050298">
    <property type="entry name" value="Gram-neg_bact_OMP"/>
</dbReference>
<keyword evidence="6 11" id="KW-0732">Signal</keyword>
<keyword evidence="4" id="KW-1134">Transmembrane beta strand</keyword>
<reference evidence="13 14" key="1">
    <citation type="journal article" date="2005" name="Int. J. Syst. Evol. Microbiol.">
        <title>Nitrincola lacisaponensis gen. nov., sp. nov., a novel alkaliphilic bacterium isolated from an alkaline, saline lake.</title>
        <authorList>
            <person name="Dimitriu P.A."/>
            <person name="Shukla S.K."/>
            <person name="Conradt J."/>
            <person name="Marquez M.C."/>
            <person name="Ventosa A."/>
            <person name="Maglia A."/>
            <person name="Peyton B.M."/>
            <person name="Pinkart H.C."/>
            <person name="Mormile M.R."/>
        </authorList>
    </citation>
    <scope>NUCLEOTIDE SEQUENCE [LARGE SCALE GENOMIC DNA]</scope>
    <source>
        <strain evidence="13 14">4CA</strain>
    </source>
</reference>
<dbReference type="STRING" id="267850.ADINL_2743"/>
<evidence type="ECO:0000256" key="10">
    <source>
        <dbReference type="ARBA" id="ARBA00023237"/>
    </source>
</evidence>
<sequence length="311" mass="33436">MKKSILATAVAVCLSAPAIAMADATLYGHVMIAADKVKDEKLHIGSSANSESRIGLRGTADTGIEGLQALYQYEFGVNTNQTSYSGTSRNALRTRQANLGLTGDFGTVKAGSQTNLHDNWVTATTDVWLSSVYTVTHSTATAPARLSNSLAYVSPNFNGFQFALATAANSDYEDKNFDLHHIAAKYKLGGFYAAASHIDYNSTEMSSNKKSESALALSYDFGPAMIAAVYSHVRNDLTDNYKPWDIAATYNLTDSTTLKAGYGDFKEGAKGYGVELQHNLGRMVNVFVGYGDANSDLGDNDIFSAGMRVRF</sequence>
<dbReference type="CDD" id="cd00342">
    <property type="entry name" value="gram_neg_porins"/>
    <property type="match status" value="1"/>
</dbReference>
<dbReference type="EMBL" id="JMSZ01000036">
    <property type="protein sequence ID" value="KDE38842.1"/>
    <property type="molecule type" value="Genomic_DNA"/>
</dbReference>